<dbReference type="InterPro" id="IPR000644">
    <property type="entry name" value="CBS_dom"/>
</dbReference>
<gene>
    <name evidence="12" type="ORF">GCM10023116_28430</name>
</gene>
<evidence type="ECO:0000256" key="8">
    <source>
        <dbReference type="ARBA" id="ARBA00040729"/>
    </source>
</evidence>
<comment type="caution">
    <text evidence="12">The sequence shown here is derived from an EMBL/GenBank/DDBJ whole genome shotgun (WGS) entry which is preliminary data.</text>
</comment>
<dbReference type="PANTHER" id="PTHR22777">
    <property type="entry name" value="HEMOLYSIN-RELATED"/>
    <property type="match status" value="1"/>
</dbReference>
<organism evidence="12 13">
    <name type="scientific">Kistimonas scapharcae</name>
    <dbReference type="NCBI Taxonomy" id="1036133"/>
    <lineage>
        <taxon>Bacteria</taxon>
        <taxon>Pseudomonadati</taxon>
        <taxon>Pseudomonadota</taxon>
        <taxon>Gammaproteobacteria</taxon>
        <taxon>Oceanospirillales</taxon>
        <taxon>Endozoicomonadaceae</taxon>
        <taxon>Kistimonas</taxon>
    </lineage>
</organism>
<evidence type="ECO:0000259" key="11">
    <source>
        <dbReference type="PROSITE" id="PS51371"/>
    </source>
</evidence>
<protein>
    <recommendedName>
        <fullName evidence="8">Magnesium and cobalt efflux protein CorC</fullName>
    </recommendedName>
</protein>
<dbReference type="PANTHER" id="PTHR22777:SF27">
    <property type="entry name" value="MAGNESIUM AND COBALT EFFLUX PROTEIN CORC"/>
    <property type="match status" value="1"/>
</dbReference>
<dbReference type="Pfam" id="PF21917">
    <property type="entry name" value="NMB0537_N"/>
    <property type="match status" value="1"/>
</dbReference>
<evidence type="ECO:0000313" key="13">
    <source>
        <dbReference type="Proteomes" id="UP001500604"/>
    </source>
</evidence>
<dbReference type="SUPFAM" id="SSF56176">
    <property type="entry name" value="FAD-binding/transporter-associated domain-like"/>
    <property type="match status" value="1"/>
</dbReference>
<evidence type="ECO:0000256" key="6">
    <source>
        <dbReference type="ARBA" id="ARBA00023285"/>
    </source>
</evidence>
<dbReference type="PROSITE" id="PS51371">
    <property type="entry name" value="CBS"/>
    <property type="match status" value="2"/>
</dbReference>
<keyword evidence="6" id="KW-0170">Cobalt</keyword>
<dbReference type="SUPFAM" id="SSF54631">
    <property type="entry name" value="CBS-domain pair"/>
    <property type="match status" value="1"/>
</dbReference>
<dbReference type="SMART" id="SM01091">
    <property type="entry name" value="CorC_HlyC"/>
    <property type="match status" value="1"/>
</dbReference>
<dbReference type="Pfam" id="PF03471">
    <property type="entry name" value="CorC_HlyC"/>
    <property type="match status" value="1"/>
</dbReference>
<dbReference type="Gene3D" id="3.30.465.10">
    <property type="match status" value="1"/>
</dbReference>
<proteinExistence type="inferred from homology"/>
<evidence type="ECO:0000313" key="12">
    <source>
        <dbReference type="EMBL" id="GAA4650560.1"/>
    </source>
</evidence>
<evidence type="ECO:0000256" key="2">
    <source>
        <dbReference type="ARBA" id="ARBA00022448"/>
    </source>
</evidence>
<keyword evidence="5 9" id="KW-0129">CBS domain</keyword>
<evidence type="ECO:0000256" key="7">
    <source>
        <dbReference type="ARBA" id="ARBA00037273"/>
    </source>
</evidence>
<dbReference type="Gene3D" id="3.10.580.10">
    <property type="entry name" value="CBS-domain"/>
    <property type="match status" value="1"/>
</dbReference>
<evidence type="ECO:0000256" key="9">
    <source>
        <dbReference type="PROSITE-ProRule" id="PRU00703"/>
    </source>
</evidence>
<dbReference type="RefSeq" id="WP_345196755.1">
    <property type="nucleotide sequence ID" value="NZ_BAABFL010000405.1"/>
</dbReference>
<evidence type="ECO:0000256" key="1">
    <source>
        <dbReference type="ARBA" id="ARBA00006337"/>
    </source>
</evidence>
<dbReference type="CDD" id="cd04590">
    <property type="entry name" value="CBS_pair_CorC_HlyC_assoc"/>
    <property type="match status" value="1"/>
</dbReference>
<comment type="similarity">
    <text evidence="1">Belongs to the UPF0053 family.</text>
</comment>
<comment type="function">
    <text evidence="7">Plays a role in the transport of magnesium and cobalt ions.</text>
</comment>
<keyword evidence="2" id="KW-0813">Transport</keyword>
<dbReference type="InterPro" id="IPR005170">
    <property type="entry name" value="Transptr-assoc_dom"/>
</dbReference>
<sequence>MSDDHPNPSQQPASQQPLATGSQHQKNWLDRLKQVFSNDPKNREELLNQLRDAEHSELLDSEALQIIEGAIQVADMQVREVMIPRSQMVCIRAEETPEQFLPALIESGHSRFPVIGDTKDEVLGVLLAKDLLPLIVDKGNRRFTIKDLLRPATVIPESKRLNVLLHDFRTNRNHMAIVIDEYGGVAGLVTIEDVMEQIVGDIEDEYDVEEDSFIKPLNDGEYVVKALTPIEDFNEHFDSDFSEEEFDTIGGIVMQQFGHLPKRNETITIDNFSFQVLNADNRRIRLLRVTPAQ</sequence>
<dbReference type="InterPro" id="IPR016169">
    <property type="entry name" value="FAD-bd_PCMH_sub2"/>
</dbReference>
<feature type="compositionally biased region" description="Low complexity" evidence="10">
    <location>
        <begin position="7"/>
        <end position="17"/>
    </location>
</feature>
<evidence type="ECO:0000256" key="3">
    <source>
        <dbReference type="ARBA" id="ARBA00022737"/>
    </source>
</evidence>
<feature type="region of interest" description="Disordered" evidence="10">
    <location>
        <begin position="1"/>
        <end position="24"/>
    </location>
</feature>
<evidence type="ECO:0000256" key="4">
    <source>
        <dbReference type="ARBA" id="ARBA00022842"/>
    </source>
</evidence>
<dbReference type="EMBL" id="BAABFL010000405">
    <property type="protein sequence ID" value="GAA4650560.1"/>
    <property type="molecule type" value="Genomic_DNA"/>
</dbReference>
<accession>A0ABP8V5K0</accession>
<dbReference type="InterPro" id="IPR036318">
    <property type="entry name" value="FAD-bd_PCMH-like_sf"/>
</dbReference>
<dbReference type="SMART" id="SM00116">
    <property type="entry name" value="CBS"/>
    <property type="match status" value="2"/>
</dbReference>
<feature type="domain" description="CBS" evidence="11">
    <location>
        <begin position="148"/>
        <end position="205"/>
    </location>
</feature>
<dbReference type="InterPro" id="IPR046342">
    <property type="entry name" value="CBS_dom_sf"/>
</dbReference>
<dbReference type="InterPro" id="IPR044751">
    <property type="entry name" value="Ion_transp-like_CBS"/>
</dbReference>
<dbReference type="Proteomes" id="UP001500604">
    <property type="component" value="Unassembled WGS sequence"/>
</dbReference>
<keyword evidence="13" id="KW-1185">Reference proteome</keyword>
<keyword evidence="3" id="KW-0677">Repeat</keyword>
<reference evidence="13" key="1">
    <citation type="journal article" date="2019" name="Int. J. Syst. Evol. Microbiol.">
        <title>The Global Catalogue of Microorganisms (GCM) 10K type strain sequencing project: providing services to taxonomists for standard genome sequencing and annotation.</title>
        <authorList>
            <consortium name="The Broad Institute Genomics Platform"/>
            <consortium name="The Broad Institute Genome Sequencing Center for Infectious Disease"/>
            <person name="Wu L."/>
            <person name="Ma J."/>
        </authorList>
    </citation>
    <scope>NUCLEOTIDE SEQUENCE [LARGE SCALE GENOMIC DNA]</scope>
    <source>
        <strain evidence="13">JCM 17805</strain>
    </source>
</reference>
<evidence type="ECO:0000256" key="5">
    <source>
        <dbReference type="ARBA" id="ARBA00023122"/>
    </source>
</evidence>
<keyword evidence="4" id="KW-0460">Magnesium</keyword>
<evidence type="ECO:0000256" key="10">
    <source>
        <dbReference type="SAM" id="MobiDB-lite"/>
    </source>
</evidence>
<dbReference type="Pfam" id="PF00571">
    <property type="entry name" value="CBS"/>
    <property type="match status" value="2"/>
</dbReference>
<feature type="domain" description="CBS" evidence="11">
    <location>
        <begin position="82"/>
        <end position="142"/>
    </location>
</feature>
<dbReference type="InterPro" id="IPR054115">
    <property type="entry name" value="CorC_N"/>
</dbReference>
<name>A0ABP8V5K0_9GAMM</name>